<dbReference type="HAMAP" id="MF_00237">
    <property type="entry name" value="TatB"/>
    <property type="match status" value="1"/>
</dbReference>
<protein>
    <recommendedName>
        <fullName evidence="9">Sec-independent protein translocase protein TatB homolog</fullName>
    </recommendedName>
</protein>
<evidence type="ECO:0000256" key="4">
    <source>
        <dbReference type="ARBA" id="ARBA00022692"/>
    </source>
</evidence>
<dbReference type="InterPro" id="IPR018448">
    <property type="entry name" value="TatB"/>
</dbReference>
<dbReference type="KEGG" id="hty:BN2458_PEG1691"/>
<accession>A0A099UD49</accession>
<dbReference type="PATRIC" id="fig|76936.10.peg.1652"/>
<dbReference type="Proteomes" id="UP000064525">
    <property type="component" value="Chromosome I"/>
</dbReference>
<feature type="compositionally biased region" description="Polar residues" evidence="11">
    <location>
        <begin position="128"/>
        <end position="137"/>
    </location>
</feature>
<evidence type="ECO:0000256" key="6">
    <source>
        <dbReference type="ARBA" id="ARBA00022989"/>
    </source>
</evidence>
<keyword evidence="3 9" id="KW-1003">Cell membrane</keyword>
<dbReference type="AlphaFoldDB" id="A0A099UD49"/>
<dbReference type="PANTHER" id="PTHR33162:SF1">
    <property type="entry name" value="SEC-INDEPENDENT PROTEIN TRANSLOCASE PROTEIN TATA, CHLOROPLASTIC"/>
    <property type="match status" value="1"/>
</dbReference>
<organism evidence="13 16">
    <name type="scientific">Helicobacter typhlonius</name>
    <dbReference type="NCBI Taxonomy" id="76936"/>
    <lineage>
        <taxon>Bacteria</taxon>
        <taxon>Pseudomonadati</taxon>
        <taxon>Campylobacterota</taxon>
        <taxon>Epsilonproteobacteria</taxon>
        <taxon>Campylobacterales</taxon>
        <taxon>Helicobacteraceae</taxon>
        <taxon>Helicobacter</taxon>
    </lineage>
</organism>
<keyword evidence="4 9" id="KW-0812">Transmembrane</keyword>
<name>A0A099UD49_9HELI</name>
<evidence type="ECO:0000256" key="3">
    <source>
        <dbReference type="ARBA" id="ARBA00022475"/>
    </source>
</evidence>
<dbReference type="Proteomes" id="UP000029925">
    <property type="component" value="Unassembled WGS sequence"/>
</dbReference>
<dbReference type="Pfam" id="PF02416">
    <property type="entry name" value="TatA_B_E"/>
    <property type="match status" value="1"/>
</dbReference>
<evidence type="ECO:0000256" key="5">
    <source>
        <dbReference type="ARBA" id="ARBA00022927"/>
    </source>
</evidence>
<dbReference type="PRINTS" id="PR01506">
    <property type="entry name" value="TATBPROTEIN"/>
</dbReference>
<feature type="compositionally biased region" description="Basic and acidic residues" evidence="11">
    <location>
        <begin position="138"/>
        <end position="152"/>
    </location>
</feature>
<evidence type="ECO:0000256" key="12">
    <source>
        <dbReference type="SAM" id="Phobius"/>
    </source>
</evidence>
<dbReference type="EMBL" id="LN907858">
    <property type="protein sequence ID" value="CUU40574.1"/>
    <property type="molecule type" value="Genomic_DNA"/>
</dbReference>
<dbReference type="STRING" id="76936.BN2458_PEG1691"/>
<evidence type="ECO:0000256" key="10">
    <source>
        <dbReference type="SAM" id="Coils"/>
    </source>
</evidence>
<reference evidence="16" key="2">
    <citation type="submission" date="2015-11" db="EMBL/GenBank/DDBJ databases">
        <authorList>
            <person name="Anvar S.Y."/>
        </authorList>
    </citation>
    <scope>NUCLEOTIDE SEQUENCE [LARGE SCALE GENOMIC DNA]</scope>
</reference>
<sequence>MFGVGIFEILVILIVAVIALGPNKLPQAIIDIVKFFRAVKKTMAEAKDTFDKEIQLSEIKKEALKYKDTLTNEVNKLTKDMELDKLREISTDSVVKPLQDATKELEQSTQELNSTLQTLNTEIGYDKPSTTQVSATPDSKDIESTKSLEDSKVITPSEAQDSHHMPKQEKDS</sequence>
<dbReference type="NCBIfam" id="TIGR01410">
    <property type="entry name" value="tatB"/>
    <property type="match status" value="1"/>
</dbReference>
<feature type="region of interest" description="Disordered" evidence="11">
    <location>
        <begin position="126"/>
        <end position="172"/>
    </location>
</feature>
<gene>
    <name evidence="14" type="primary">tatB</name>
    <name evidence="13" type="ORF">BN2458_PEG1691</name>
    <name evidence="14" type="ORF">LS75_002730</name>
</gene>
<evidence type="ECO:0000256" key="11">
    <source>
        <dbReference type="SAM" id="MobiDB-lite"/>
    </source>
</evidence>
<keyword evidence="10" id="KW-0175">Coiled coil</keyword>
<dbReference type="RefSeq" id="WP_034342953.1">
    <property type="nucleotide sequence ID" value="NZ_CAQHUU010000014.1"/>
</dbReference>
<evidence type="ECO:0000256" key="1">
    <source>
        <dbReference type="ARBA" id="ARBA00004167"/>
    </source>
</evidence>
<reference evidence="14 15" key="1">
    <citation type="journal article" date="2014" name="Genome Announc.">
        <title>Draft genome sequences of eight enterohepatic helicobacter species isolated from both laboratory and wild rodents.</title>
        <authorList>
            <person name="Sheh A."/>
            <person name="Shen Z."/>
            <person name="Fox J.G."/>
        </authorList>
    </citation>
    <scope>NUCLEOTIDE SEQUENCE [LARGE SCALE GENOMIC DNA]</scope>
    <source>
        <strain evidence="14 15">MIT 98-6810</strain>
    </source>
</reference>
<feature type="compositionally biased region" description="Basic and acidic residues" evidence="11">
    <location>
        <begin position="160"/>
        <end position="172"/>
    </location>
</feature>
<evidence type="ECO:0000313" key="16">
    <source>
        <dbReference type="Proteomes" id="UP000064525"/>
    </source>
</evidence>
<evidence type="ECO:0000256" key="2">
    <source>
        <dbReference type="ARBA" id="ARBA00022448"/>
    </source>
</evidence>
<dbReference type="PANTHER" id="PTHR33162">
    <property type="entry name" value="SEC-INDEPENDENT PROTEIN TRANSLOCASE PROTEIN TATA, CHLOROPLASTIC"/>
    <property type="match status" value="1"/>
</dbReference>
<evidence type="ECO:0000256" key="8">
    <source>
        <dbReference type="ARBA" id="ARBA00023136"/>
    </source>
</evidence>
<dbReference type="InterPro" id="IPR003369">
    <property type="entry name" value="TatA/B/E"/>
</dbReference>
<keyword evidence="8 9" id="KW-0472">Membrane</keyword>
<feature type="coiled-coil region" evidence="10">
    <location>
        <begin position="60"/>
        <end position="122"/>
    </location>
</feature>
<keyword evidence="5 9" id="KW-0653">Protein transport</keyword>
<evidence type="ECO:0000313" key="14">
    <source>
        <dbReference type="EMBL" id="TLD79227.1"/>
    </source>
</evidence>
<feature type="transmembrane region" description="Helical" evidence="12">
    <location>
        <begin position="6"/>
        <end position="25"/>
    </location>
</feature>
<evidence type="ECO:0000256" key="7">
    <source>
        <dbReference type="ARBA" id="ARBA00023010"/>
    </source>
</evidence>
<comment type="subcellular location">
    <subcellularLocation>
        <location evidence="9">Cell membrane</location>
        <topology evidence="9">Single-pass membrane protein</topology>
    </subcellularLocation>
    <subcellularLocation>
        <location evidence="1">Membrane</location>
        <topology evidence="1">Single-pass membrane protein</topology>
    </subcellularLocation>
</comment>
<reference evidence="13" key="3">
    <citation type="submission" date="2015-11" db="EMBL/GenBank/DDBJ databases">
        <authorList>
            <person name="Zhang Y."/>
            <person name="Guo Z."/>
        </authorList>
    </citation>
    <scope>NUCLEOTIDE SEQUENCE</scope>
    <source>
        <strain evidence="13">1</strain>
    </source>
</reference>
<evidence type="ECO:0000313" key="13">
    <source>
        <dbReference type="EMBL" id="CUU40574.1"/>
    </source>
</evidence>
<keyword evidence="15" id="KW-1185">Reference proteome</keyword>
<keyword evidence="6 9" id="KW-1133">Transmembrane helix</keyword>
<proteinExistence type="inferred from homology"/>
<dbReference type="Gene3D" id="1.20.5.3310">
    <property type="match status" value="1"/>
</dbReference>
<dbReference type="GO" id="GO:0008320">
    <property type="term" value="F:protein transmembrane transporter activity"/>
    <property type="evidence" value="ECO:0007669"/>
    <property type="project" value="UniProtKB-UniRule"/>
</dbReference>
<comment type="similarity">
    <text evidence="9">Belongs to the TatB family.</text>
</comment>
<dbReference type="EMBL" id="JRPF02000002">
    <property type="protein sequence ID" value="TLD79227.1"/>
    <property type="molecule type" value="Genomic_DNA"/>
</dbReference>
<evidence type="ECO:0000256" key="9">
    <source>
        <dbReference type="HAMAP-Rule" id="MF_00237"/>
    </source>
</evidence>
<keyword evidence="2 9" id="KW-0813">Transport</keyword>
<dbReference type="GO" id="GO:0033281">
    <property type="term" value="C:TAT protein transport complex"/>
    <property type="evidence" value="ECO:0007669"/>
    <property type="project" value="UniProtKB-UniRule"/>
</dbReference>
<dbReference type="GO" id="GO:0043953">
    <property type="term" value="P:protein transport by the Tat complex"/>
    <property type="evidence" value="ECO:0007669"/>
    <property type="project" value="UniProtKB-UniRule"/>
</dbReference>
<evidence type="ECO:0000313" key="15">
    <source>
        <dbReference type="Proteomes" id="UP000029925"/>
    </source>
</evidence>
<dbReference type="OrthoDB" id="5373084at2"/>
<keyword evidence="7 9" id="KW-0811">Translocation</keyword>